<comment type="caution">
    <text evidence="1">The sequence shown here is derived from an EMBL/GenBank/DDBJ whole genome shotgun (WGS) entry which is preliminary data.</text>
</comment>
<proteinExistence type="predicted"/>
<sequence>MSIAGRPQAGMSNPRADRVKEVARLAGRPVRLKRRLFLAEGPQAVR</sequence>
<dbReference type="Gene3D" id="3.30.1330.30">
    <property type="match status" value="1"/>
</dbReference>
<dbReference type="EMBL" id="JAAZSR010000024">
    <property type="protein sequence ID" value="NKX49569.1"/>
    <property type="molecule type" value="Genomic_DNA"/>
</dbReference>
<keyword evidence="1" id="KW-0808">Transferase</keyword>
<protein>
    <submittedName>
        <fullName evidence="1">RNA methyltransferase</fullName>
    </submittedName>
</protein>
<feature type="non-terminal residue" evidence="1">
    <location>
        <position position="46"/>
    </location>
</feature>
<dbReference type="Proteomes" id="UP000523795">
    <property type="component" value="Unassembled WGS sequence"/>
</dbReference>
<dbReference type="GO" id="GO:0032259">
    <property type="term" value="P:methylation"/>
    <property type="evidence" value="ECO:0007669"/>
    <property type="project" value="UniProtKB-KW"/>
</dbReference>
<name>A0ABX1JJU9_9MICC</name>
<gene>
    <name evidence="1" type="ORF">HER39_03030</name>
</gene>
<reference evidence="1 2" key="1">
    <citation type="submission" date="2020-04" db="EMBL/GenBank/DDBJ databases">
        <authorList>
            <person name="Liu S."/>
        </authorList>
    </citation>
    <scope>NUCLEOTIDE SEQUENCE [LARGE SCALE GENOMIC DNA]</scope>
    <source>
        <strain evidence="1 2">CGMCC 1.15091</strain>
    </source>
</reference>
<keyword evidence="1" id="KW-0489">Methyltransferase</keyword>
<accession>A0ABX1JJU9</accession>
<organism evidence="1 2">
    <name type="scientific">Arthrobacter deserti</name>
    <dbReference type="NCBI Taxonomy" id="1742687"/>
    <lineage>
        <taxon>Bacteria</taxon>
        <taxon>Bacillati</taxon>
        <taxon>Actinomycetota</taxon>
        <taxon>Actinomycetes</taxon>
        <taxon>Micrococcales</taxon>
        <taxon>Micrococcaceae</taxon>
        <taxon>Arthrobacter</taxon>
    </lineage>
</organism>
<dbReference type="InterPro" id="IPR029064">
    <property type="entry name" value="Ribosomal_eL30-like_sf"/>
</dbReference>
<evidence type="ECO:0000313" key="2">
    <source>
        <dbReference type="Proteomes" id="UP000523795"/>
    </source>
</evidence>
<evidence type="ECO:0000313" key="1">
    <source>
        <dbReference type="EMBL" id="NKX49569.1"/>
    </source>
</evidence>
<dbReference type="GO" id="GO:0008168">
    <property type="term" value="F:methyltransferase activity"/>
    <property type="evidence" value="ECO:0007669"/>
    <property type="project" value="UniProtKB-KW"/>
</dbReference>
<keyword evidence="2" id="KW-1185">Reference proteome</keyword>